<name>A0A1J0ACR1_9CYAN</name>
<evidence type="ECO:0000256" key="1">
    <source>
        <dbReference type="SAM" id="Phobius"/>
    </source>
</evidence>
<dbReference type="Pfam" id="PF06799">
    <property type="entry name" value="CGLD27-like"/>
    <property type="match status" value="1"/>
</dbReference>
<feature type="transmembrane region" description="Helical" evidence="1">
    <location>
        <begin position="70"/>
        <end position="90"/>
    </location>
</feature>
<dbReference type="KEGG" id="glt:GlitD10_1403"/>
<dbReference type="PANTHER" id="PTHR34214">
    <property type="match status" value="1"/>
</dbReference>
<feature type="transmembrane region" description="Helical" evidence="1">
    <location>
        <begin position="143"/>
        <end position="160"/>
    </location>
</feature>
<dbReference type="InterPro" id="IPR009631">
    <property type="entry name" value="CGLD27-like"/>
</dbReference>
<organism evidence="2 3">
    <name type="scientific">Gloeomargarita lithophora Alchichica-D10</name>
    <dbReference type="NCBI Taxonomy" id="1188229"/>
    <lineage>
        <taxon>Bacteria</taxon>
        <taxon>Bacillati</taxon>
        <taxon>Cyanobacteriota</taxon>
        <taxon>Cyanophyceae</taxon>
        <taxon>Gloeomargaritales</taxon>
        <taxon>Gloeomargaritaceae</taxon>
        <taxon>Gloeomargarita</taxon>
    </lineage>
</organism>
<keyword evidence="1" id="KW-0472">Membrane</keyword>
<reference evidence="2 3" key="1">
    <citation type="submission" date="2016-10" db="EMBL/GenBank/DDBJ databases">
        <title>Description of Gloeomargarita lithophora gen. nov., sp. nov., a thylakoid-bearing basal-branching cyanobacterium with intracellular carbonates, and proposal for Gloeomargaritales ord. nov.</title>
        <authorList>
            <person name="Moreira D."/>
            <person name="Tavera R."/>
            <person name="Benzerara K."/>
            <person name="Skouri-Panet F."/>
            <person name="Couradeau E."/>
            <person name="Gerard E."/>
            <person name="Loussert C."/>
            <person name="Novelo E."/>
            <person name="Zivanovic Y."/>
            <person name="Lopez-Garcia P."/>
        </authorList>
    </citation>
    <scope>NUCLEOTIDE SEQUENCE [LARGE SCALE GENOMIC DNA]</scope>
    <source>
        <strain evidence="2 3">D10</strain>
    </source>
</reference>
<evidence type="ECO:0000313" key="3">
    <source>
        <dbReference type="Proteomes" id="UP000180235"/>
    </source>
</evidence>
<dbReference type="PANTHER" id="PTHR34214:SF3">
    <property type="entry name" value="PROTEIN CONSERVED IN THE GREEN LINEAGE AND DIATOMS 27, CHLOROPLASTIC"/>
    <property type="match status" value="1"/>
</dbReference>
<dbReference type="EMBL" id="CP017675">
    <property type="protein sequence ID" value="APB33724.1"/>
    <property type="molecule type" value="Genomic_DNA"/>
</dbReference>
<accession>A0A1J0ACR1</accession>
<keyword evidence="1" id="KW-1133">Transmembrane helix</keyword>
<protein>
    <recommendedName>
        <fullName evidence="4">DUF1230 domain-containing protein</fullName>
    </recommendedName>
</protein>
<feature type="transmembrane region" description="Helical" evidence="1">
    <location>
        <begin position="39"/>
        <end position="58"/>
    </location>
</feature>
<dbReference type="Proteomes" id="UP000180235">
    <property type="component" value="Chromosome"/>
</dbReference>
<dbReference type="STRING" id="1188229.GlitD10_1403"/>
<dbReference type="RefSeq" id="WP_071455777.1">
    <property type="nucleotide sequence ID" value="NZ_CP017675.1"/>
</dbReference>
<proteinExistence type="predicted"/>
<dbReference type="AlphaFoldDB" id="A0A1J0ACR1"/>
<keyword evidence="1" id="KW-0812">Transmembrane</keyword>
<dbReference type="OrthoDB" id="462081at2"/>
<gene>
    <name evidence="2" type="ORF">GlitD10_1403</name>
</gene>
<evidence type="ECO:0008006" key="4">
    <source>
        <dbReference type="Google" id="ProtNLM"/>
    </source>
</evidence>
<sequence>MSPCPVPTEQQPLNEYEALRDSWFYRWPSLDWWTYGQRLGWVAGVGALVAVPVAAASFEPHSQPLKFTLVAGAGVGVLPGLFLLQLYLGWRYVRHRLASQVIVYEESGWYDGQTWEKPPTVLLQEQLVSVYQVEPLLRRLRRTLAGLGLMYVAVGLLGWLCL</sequence>
<keyword evidence="3" id="KW-1185">Reference proteome</keyword>
<evidence type="ECO:0000313" key="2">
    <source>
        <dbReference type="EMBL" id="APB33724.1"/>
    </source>
</evidence>